<evidence type="ECO:0000256" key="1">
    <source>
        <dbReference type="SAM" id="Phobius"/>
    </source>
</evidence>
<protein>
    <submittedName>
        <fullName evidence="2">Uncharacterized protein</fullName>
    </submittedName>
</protein>
<dbReference type="AlphaFoldDB" id="V7BF55"/>
<accession>V7BF55</accession>
<keyword evidence="3" id="KW-1185">Reference proteome</keyword>
<feature type="transmembrane region" description="Helical" evidence="1">
    <location>
        <begin position="22"/>
        <end position="45"/>
    </location>
</feature>
<name>V7BF55_PHAVU</name>
<reference evidence="3" key="1">
    <citation type="journal article" date="2014" name="Nat. Genet.">
        <title>A reference genome for common bean and genome-wide analysis of dual domestications.</title>
        <authorList>
            <person name="Schmutz J."/>
            <person name="McClean P.E."/>
            <person name="Mamidi S."/>
            <person name="Wu G.A."/>
            <person name="Cannon S.B."/>
            <person name="Grimwood J."/>
            <person name="Jenkins J."/>
            <person name="Shu S."/>
            <person name="Song Q."/>
            <person name="Chavarro C."/>
            <person name="Torres-Torres M."/>
            <person name="Geffroy V."/>
            <person name="Moghaddam S.M."/>
            <person name="Gao D."/>
            <person name="Abernathy B."/>
            <person name="Barry K."/>
            <person name="Blair M."/>
            <person name="Brick M.A."/>
            <person name="Chovatia M."/>
            <person name="Gepts P."/>
            <person name="Goodstein D.M."/>
            <person name="Gonzales M."/>
            <person name="Hellsten U."/>
            <person name="Hyten D.L."/>
            <person name="Jia G."/>
            <person name="Kelly J.D."/>
            <person name="Kudrna D."/>
            <person name="Lee R."/>
            <person name="Richard M.M."/>
            <person name="Miklas P.N."/>
            <person name="Osorno J.M."/>
            <person name="Rodrigues J."/>
            <person name="Thareau V."/>
            <person name="Urrea C.A."/>
            <person name="Wang M."/>
            <person name="Yu Y."/>
            <person name="Zhang M."/>
            <person name="Wing R.A."/>
            <person name="Cregan P.B."/>
            <person name="Rokhsar D.S."/>
            <person name="Jackson S.A."/>
        </authorList>
    </citation>
    <scope>NUCLEOTIDE SEQUENCE [LARGE SCALE GENOMIC DNA]</scope>
    <source>
        <strain evidence="3">cv. G19833</strain>
    </source>
</reference>
<proteinExistence type="predicted"/>
<keyword evidence="1" id="KW-0472">Membrane</keyword>
<dbReference type="Gramene" id="ESW15533">
    <property type="protein sequence ID" value="ESW15533"/>
    <property type="gene ID" value="PHAVU_007G080000g"/>
</dbReference>
<dbReference type="Proteomes" id="UP000000226">
    <property type="component" value="Chromosome 7"/>
</dbReference>
<keyword evidence="1" id="KW-0812">Transmembrane</keyword>
<organism evidence="2 3">
    <name type="scientific">Phaseolus vulgaris</name>
    <name type="common">Kidney bean</name>
    <name type="synonym">French bean</name>
    <dbReference type="NCBI Taxonomy" id="3885"/>
    <lineage>
        <taxon>Eukaryota</taxon>
        <taxon>Viridiplantae</taxon>
        <taxon>Streptophyta</taxon>
        <taxon>Embryophyta</taxon>
        <taxon>Tracheophyta</taxon>
        <taxon>Spermatophyta</taxon>
        <taxon>Magnoliopsida</taxon>
        <taxon>eudicotyledons</taxon>
        <taxon>Gunneridae</taxon>
        <taxon>Pentapetalae</taxon>
        <taxon>rosids</taxon>
        <taxon>fabids</taxon>
        <taxon>Fabales</taxon>
        <taxon>Fabaceae</taxon>
        <taxon>Papilionoideae</taxon>
        <taxon>50 kb inversion clade</taxon>
        <taxon>NPAAA clade</taxon>
        <taxon>indigoferoid/millettioid clade</taxon>
        <taxon>Phaseoleae</taxon>
        <taxon>Phaseolus</taxon>
    </lineage>
</organism>
<evidence type="ECO:0000313" key="2">
    <source>
        <dbReference type="EMBL" id="ESW15533.1"/>
    </source>
</evidence>
<evidence type="ECO:0000313" key="3">
    <source>
        <dbReference type="Proteomes" id="UP000000226"/>
    </source>
</evidence>
<dbReference type="EMBL" id="CM002294">
    <property type="protein sequence ID" value="ESW15533.1"/>
    <property type="molecule type" value="Genomic_DNA"/>
</dbReference>
<keyword evidence="1" id="KW-1133">Transmembrane helix</keyword>
<gene>
    <name evidence="2" type="ORF">PHAVU_007G080000g</name>
</gene>
<sequence>MGSEGVFTLLPQFTEAMISEGYAFYFILQHQCSPFVSAIFLLFLLDMLAELHNFLLTSETLWLNAFEIIRGNVQGDLFM</sequence>